<sequence length="1096" mass="115009">MAKFPLTGSERAQMAGARCTGAADPGARLEALVILRRRNQDELRRMAGELAAGRAVPGVPLTRAQFARRFGAAQRDIAAVAKFARECGLDVLRNDAAMGAVVLSGTVGQFNAAFDVDLQGYAYGHEHYRGHAGPLQLPQPLQDRVAAVVGLDSRPQARPHFRLRPPVRLAPHTARESYLPSQVAQIYRYPAGTGKGQCIGLIELGGGYGASDAEAYFSAQGLALPQITVISVDGSPHAPTGEPGGPDGEVMLDVEIAGSLAPEARLVLYFAANSDAGFIQALSRAVHDDTHKPAVISISWGGPESAWSKQSTDALDRVLQAAAVMGVTVCAASGDSGAGDGVQDGANHVDFPASSPYALACGGTSLRAGGGHPEVAWNDGRQGGASGGGVSNLFELPAWQAKLTVHGAGAATALARRGVPDVAGNADPMTGYRVRVDGADEVVGGTSAVAPLWAALLARCDAATGRPAGYVNAVLYGRPAAFNDITQGNNGYFAAARGWDACTGLGSPDGTEVAAALREAAAGRQARQGARVPAAAGAGRGGAQSNAKDSAEDGVKDGVRHKARGTARDKIQQAGARGDRPCFDPVAYGNGPDDAVDDTSENAAVTHHHVELGGRVYAYTATAGHMVAVDPGSSRPSARIFYVAFTLDGAHPEQRAVTFFYNGGPGSSSVFVLLGSFAPRRIKTRMPGFTPPAPYAMEDNSDSLLDRSDLVFINPVGTGYSAAIAPWKNRDFWGVDQDAASLKQFIKRYLTANGRWNSPKFLYGESYGTARSAVLSYALHEDGVDLNGVTLQSSILDYTQSGNPVGVLPTAAADAWYHKKSGVRPRPRGLDAYLRKVCAFAQDRYAAALRQLPRIDPAILDALCAYTGMDAATLRAWHLDLAASDAQGRSLFLLGLLKSQGLALGAYDGRVSAIDTGIAAQISPNSGGNDPAMTAVSGVYTAMWHSYLNQDLKFTSNSAFTDLNDQAFQHWDFGHIDPTGAQKGLNDKGEVVLYTAGDLAAAMSLNVDLRVLSVNGYYDFVTPFYQTVCDLRDMPLANAAVRRNLDVRFYPSGHMVYLDGASRTALKAALAQMYDAALADHPAVARIRALQAAAGP</sequence>
<dbReference type="InterPro" id="IPR050819">
    <property type="entry name" value="Tripeptidyl-peptidase_I"/>
</dbReference>
<evidence type="ECO:0000256" key="2">
    <source>
        <dbReference type="ARBA" id="ARBA00022723"/>
    </source>
</evidence>
<dbReference type="EMBL" id="NJIH01000002">
    <property type="protein sequence ID" value="OWT65524.1"/>
    <property type="molecule type" value="Genomic_DNA"/>
</dbReference>
<keyword evidence="1 7" id="KW-0645">Protease</keyword>
<dbReference type="InterPro" id="IPR015366">
    <property type="entry name" value="S53_propep"/>
</dbReference>
<feature type="binding site" evidence="7">
    <location>
        <position position="484"/>
    </location>
    <ligand>
        <name>Ca(2+)</name>
        <dbReference type="ChEBI" id="CHEBI:29108"/>
    </ligand>
</feature>
<evidence type="ECO:0000256" key="6">
    <source>
        <dbReference type="ARBA" id="ARBA00023145"/>
    </source>
</evidence>
<feature type="active site" description="Charge relay system" evidence="7">
    <location>
        <position position="447"/>
    </location>
</feature>
<dbReference type="GO" id="GO:0046872">
    <property type="term" value="F:metal ion binding"/>
    <property type="evidence" value="ECO:0007669"/>
    <property type="project" value="UniProtKB-UniRule"/>
</dbReference>
<comment type="cofactor">
    <cofactor evidence="7">
        <name>Ca(2+)</name>
        <dbReference type="ChEBI" id="CHEBI:29108"/>
    </cofactor>
    <text evidence="7">Binds 1 Ca(2+) ion per subunit.</text>
</comment>
<evidence type="ECO:0000256" key="5">
    <source>
        <dbReference type="ARBA" id="ARBA00022837"/>
    </source>
</evidence>
<dbReference type="CDD" id="cd11377">
    <property type="entry name" value="Pro-peptidase_S53"/>
    <property type="match status" value="1"/>
</dbReference>
<reference evidence="11" key="1">
    <citation type="submission" date="2017-06" db="EMBL/GenBank/DDBJ databases">
        <title>Herbaspirillum phytohormonus sp. nov., isolated from the root nodule of Robinia pseudoacacia in lead-zinc mine.</title>
        <authorList>
            <person name="Fan M."/>
            <person name="Lin Y."/>
        </authorList>
    </citation>
    <scope>NUCLEOTIDE SEQUENCE [LARGE SCALE GENOMIC DNA]</scope>
    <source>
        <strain evidence="11">SC-089</strain>
    </source>
</reference>
<feature type="domain" description="Peptidase S53" evidence="9">
    <location>
        <begin position="177"/>
        <end position="520"/>
    </location>
</feature>
<dbReference type="InterPro" id="IPR001563">
    <property type="entry name" value="Peptidase_S10"/>
</dbReference>
<evidence type="ECO:0000259" key="9">
    <source>
        <dbReference type="PROSITE" id="PS51695"/>
    </source>
</evidence>
<feature type="compositionally biased region" description="Basic and acidic residues" evidence="8">
    <location>
        <begin position="549"/>
        <end position="582"/>
    </location>
</feature>
<evidence type="ECO:0000256" key="3">
    <source>
        <dbReference type="ARBA" id="ARBA00022801"/>
    </source>
</evidence>
<comment type="caution">
    <text evidence="10">The sequence shown here is derived from an EMBL/GenBank/DDBJ whole genome shotgun (WGS) entry which is preliminary data.</text>
</comment>
<dbReference type="Pfam" id="PF09286">
    <property type="entry name" value="Pro-kuma_activ"/>
    <property type="match status" value="1"/>
</dbReference>
<evidence type="ECO:0000256" key="7">
    <source>
        <dbReference type="PROSITE-ProRule" id="PRU01032"/>
    </source>
</evidence>
<keyword evidence="5 7" id="KW-0106">Calcium</keyword>
<dbReference type="PROSITE" id="PS51695">
    <property type="entry name" value="SEDOLISIN"/>
    <property type="match status" value="1"/>
</dbReference>
<dbReference type="Gene3D" id="3.40.50.200">
    <property type="entry name" value="Peptidase S8/S53 domain"/>
    <property type="match status" value="1"/>
</dbReference>
<name>A0A225MWM0_9BURK</name>
<feature type="binding site" evidence="7">
    <location>
        <position position="500"/>
    </location>
    <ligand>
        <name>Ca(2+)</name>
        <dbReference type="ChEBI" id="CHEBI:29108"/>
    </ligand>
</feature>
<gene>
    <name evidence="10" type="ORF">CEY11_01920</name>
</gene>
<feature type="compositionally biased region" description="Low complexity" evidence="8">
    <location>
        <begin position="524"/>
        <end position="537"/>
    </location>
</feature>
<dbReference type="OrthoDB" id="9770107at2"/>
<dbReference type="Pfam" id="PF00450">
    <property type="entry name" value="Peptidase_S10"/>
    <property type="match status" value="1"/>
</dbReference>
<dbReference type="PANTHER" id="PTHR14218">
    <property type="entry name" value="PROTEASE S8 TRIPEPTIDYL PEPTIDASE I CLN2"/>
    <property type="match status" value="1"/>
</dbReference>
<feature type="binding site" evidence="7">
    <location>
        <position position="498"/>
    </location>
    <ligand>
        <name>Ca(2+)</name>
        <dbReference type="ChEBI" id="CHEBI:29108"/>
    </ligand>
</feature>
<dbReference type="SMART" id="SM00944">
    <property type="entry name" value="Pro-kuma_activ"/>
    <property type="match status" value="1"/>
</dbReference>
<dbReference type="GO" id="GO:0004185">
    <property type="term" value="F:serine-type carboxypeptidase activity"/>
    <property type="evidence" value="ECO:0007669"/>
    <property type="project" value="InterPro"/>
</dbReference>
<keyword evidence="4 7" id="KW-0720">Serine protease</keyword>
<feature type="active site" description="Charge relay system" evidence="7">
    <location>
        <position position="253"/>
    </location>
</feature>
<dbReference type="InterPro" id="IPR029058">
    <property type="entry name" value="AB_hydrolase_fold"/>
</dbReference>
<keyword evidence="6" id="KW-0865">Zymogen</keyword>
<organism evidence="10 11">
    <name type="scientific">Candidimonas nitroreducens</name>
    <dbReference type="NCBI Taxonomy" id="683354"/>
    <lineage>
        <taxon>Bacteria</taxon>
        <taxon>Pseudomonadati</taxon>
        <taxon>Pseudomonadota</taxon>
        <taxon>Betaproteobacteria</taxon>
        <taxon>Burkholderiales</taxon>
        <taxon>Alcaligenaceae</taxon>
        <taxon>Candidimonas</taxon>
    </lineage>
</organism>
<evidence type="ECO:0000313" key="10">
    <source>
        <dbReference type="EMBL" id="OWT65524.1"/>
    </source>
</evidence>
<dbReference type="SUPFAM" id="SSF52743">
    <property type="entry name" value="Subtilisin-like"/>
    <property type="match status" value="1"/>
</dbReference>
<evidence type="ECO:0000256" key="8">
    <source>
        <dbReference type="SAM" id="MobiDB-lite"/>
    </source>
</evidence>
<evidence type="ECO:0000256" key="4">
    <source>
        <dbReference type="ARBA" id="ARBA00022825"/>
    </source>
</evidence>
<feature type="active site" description="Charge relay system" evidence="7">
    <location>
        <position position="249"/>
    </location>
</feature>
<dbReference type="CDD" id="cd04056">
    <property type="entry name" value="Peptidases_S53"/>
    <property type="match status" value="1"/>
</dbReference>
<keyword evidence="11" id="KW-1185">Reference proteome</keyword>
<dbReference type="GO" id="GO:0006508">
    <property type="term" value="P:proteolysis"/>
    <property type="evidence" value="ECO:0007669"/>
    <property type="project" value="UniProtKB-KW"/>
</dbReference>
<dbReference type="PANTHER" id="PTHR14218:SF15">
    <property type="entry name" value="TRIPEPTIDYL-PEPTIDASE 1"/>
    <property type="match status" value="1"/>
</dbReference>
<keyword evidence="3 7" id="KW-0378">Hydrolase</keyword>
<protein>
    <recommendedName>
        <fullName evidence="9">Peptidase S53 domain-containing protein</fullName>
    </recommendedName>
</protein>
<evidence type="ECO:0000313" key="11">
    <source>
        <dbReference type="Proteomes" id="UP000214603"/>
    </source>
</evidence>
<feature type="region of interest" description="Disordered" evidence="8">
    <location>
        <begin position="524"/>
        <end position="582"/>
    </location>
</feature>
<accession>A0A225MWM0</accession>
<dbReference type="InterPro" id="IPR036852">
    <property type="entry name" value="Peptidase_S8/S53_dom_sf"/>
</dbReference>
<feature type="binding site" evidence="7">
    <location>
        <position position="485"/>
    </location>
    <ligand>
        <name>Ca(2+)</name>
        <dbReference type="ChEBI" id="CHEBI:29108"/>
    </ligand>
</feature>
<dbReference type="InterPro" id="IPR030400">
    <property type="entry name" value="Sedolisin_dom"/>
</dbReference>
<evidence type="ECO:0000256" key="1">
    <source>
        <dbReference type="ARBA" id="ARBA00022670"/>
    </source>
</evidence>
<dbReference type="Proteomes" id="UP000214603">
    <property type="component" value="Unassembled WGS sequence"/>
</dbReference>
<dbReference type="AlphaFoldDB" id="A0A225MWM0"/>
<dbReference type="SUPFAM" id="SSF53474">
    <property type="entry name" value="alpha/beta-Hydrolases"/>
    <property type="match status" value="1"/>
</dbReference>
<keyword evidence="2 7" id="KW-0479">Metal-binding</keyword>
<dbReference type="Gene3D" id="3.40.50.1820">
    <property type="entry name" value="alpha/beta hydrolase"/>
    <property type="match status" value="1"/>
</dbReference>
<dbReference type="GO" id="GO:0004252">
    <property type="term" value="F:serine-type endopeptidase activity"/>
    <property type="evidence" value="ECO:0007669"/>
    <property type="project" value="UniProtKB-UniRule"/>
</dbReference>
<dbReference type="GO" id="GO:0008240">
    <property type="term" value="F:tripeptidyl-peptidase activity"/>
    <property type="evidence" value="ECO:0007669"/>
    <property type="project" value="TreeGrafter"/>
</dbReference>
<proteinExistence type="predicted"/>
<dbReference type="SUPFAM" id="SSF54897">
    <property type="entry name" value="Protease propeptides/inhibitors"/>
    <property type="match status" value="1"/>
</dbReference>